<name>A0AA92T2T5_9BACT</name>
<feature type="chain" id="PRO_5043279138" evidence="1">
    <location>
        <begin position="27"/>
        <end position="152"/>
    </location>
</feature>
<evidence type="ECO:0000313" key="2">
    <source>
        <dbReference type="EMBL" id="RGN06844.1"/>
    </source>
</evidence>
<dbReference type="PANTHER" id="PTHR37833">
    <property type="entry name" value="LIPOPROTEIN-RELATED"/>
    <property type="match status" value="1"/>
</dbReference>
<dbReference type="AlphaFoldDB" id="A0AA92T2T5"/>
<evidence type="ECO:0000313" key="3">
    <source>
        <dbReference type="Proteomes" id="UP000261245"/>
    </source>
</evidence>
<organism evidence="2 3">
    <name type="scientific">Segatella copri</name>
    <dbReference type="NCBI Taxonomy" id="165179"/>
    <lineage>
        <taxon>Bacteria</taxon>
        <taxon>Pseudomonadati</taxon>
        <taxon>Bacteroidota</taxon>
        <taxon>Bacteroidia</taxon>
        <taxon>Bacteroidales</taxon>
        <taxon>Prevotellaceae</taxon>
        <taxon>Segatella</taxon>
    </lineage>
</organism>
<dbReference type="RefSeq" id="WP_117728573.1">
    <property type="nucleotide sequence ID" value="NZ_QRSU01000115.1"/>
</dbReference>
<dbReference type="Proteomes" id="UP000261245">
    <property type="component" value="Unassembled WGS sequence"/>
</dbReference>
<accession>A0AA92T2T5</accession>
<reference evidence="2 3" key="1">
    <citation type="submission" date="2018-08" db="EMBL/GenBank/DDBJ databases">
        <title>A genome reference for cultivated species of the human gut microbiota.</title>
        <authorList>
            <person name="Zou Y."/>
            <person name="Xue W."/>
            <person name="Luo G."/>
        </authorList>
    </citation>
    <scope>NUCLEOTIDE SEQUENCE [LARGE SCALE GENOMIC DNA]</scope>
    <source>
        <strain evidence="2 3">OM06-11</strain>
    </source>
</reference>
<keyword evidence="1" id="KW-0732">Signal</keyword>
<dbReference type="EMBL" id="QSUC01000029">
    <property type="protein sequence ID" value="RGN06844.1"/>
    <property type="molecule type" value="Genomic_DNA"/>
</dbReference>
<gene>
    <name evidence="2" type="ORF">DXB80_10515</name>
</gene>
<proteinExistence type="predicted"/>
<dbReference type="InterPro" id="IPR013783">
    <property type="entry name" value="Ig-like_fold"/>
</dbReference>
<dbReference type="PANTHER" id="PTHR37833:SF1">
    <property type="entry name" value="SIGNAL PEPTIDE PROTEIN"/>
    <property type="match status" value="1"/>
</dbReference>
<comment type="caution">
    <text evidence="2">The sequence shown here is derived from an EMBL/GenBank/DDBJ whole genome shotgun (WGS) entry which is preliminary data.</text>
</comment>
<evidence type="ECO:0000256" key="1">
    <source>
        <dbReference type="SAM" id="SignalP"/>
    </source>
</evidence>
<dbReference type="Pfam" id="PF07610">
    <property type="entry name" value="DUF1573"/>
    <property type="match status" value="1"/>
</dbReference>
<sequence length="152" mass="17111">MNKPMYMKMFGKYISAILLLAILALATCCSQPSKQGVANDATSAKNSIAFLEKEHDFGEYREKETKRYAFKYKNAGKSPLVIYKAESDCGCTQVKFNPQPLMPGEYDSIIVVYDGNGFLNGSFRKFINIYSNASEKPMELSIKGCYFDKSEE</sequence>
<dbReference type="Gene3D" id="2.60.40.10">
    <property type="entry name" value="Immunoglobulins"/>
    <property type="match status" value="1"/>
</dbReference>
<protein>
    <submittedName>
        <fullName evidence="2">DUF1573 domain-containing protein</fullName>
    </submittedName>
</protein>
<dbReference type="InterPro" id="IPR011467">
    <property type="entry name" value="DUF1573"/>
</dbReference>
<feature type="signal peptide" evidence="1">
    <location>
        <begin position="1"/>
        <end position="26"/>
    </location>
</feature>